<feature type="compositionally biased region" description="Low complexity" evidence="1">
    <location>
        <begin position="116"/>
        <end position="139"/>
    </location>
</feature>
<dbReference type="SUPFAM" id="SSF50729">
    <property type="entry name" value="PH domain-like"/>
    <property type="match status" value="1"/>
</dbReference>
<dbReference type="EMBL" id="KN880912">
    <property type="protein sequence ID" value="KIY61579.1"/>
    <property type="molecule type" value="Genomic_DNA"/>
</dbReference>
<dbReference type="Proteomes" id="UP000054007">
    <property type="component" value="Unassembled WGS sequence"/>
</dbReference>
<dbReference type="Gene3D" id="2.30.29.30">
    <property type="entry name" value="Pleckstrin-homology domain (PH domain)/Phosphotyrosine-binding domain (PTB)"/>
    <property type="match status" value="1"/>
</dbReference>
<protein>
    <recommendedName>
        <fullName evidence="4">RanBD1 domain-containing protein</fullName>
    </recommendedName>
</protein>
<name>A0A0D7AUP8_9AGAR</name>
<dbReference type="AlphaFoldDB" id="A0A0D7AUP8"/>
<dbReference type="InterPro" id="IPR011993">
    <property type="entry name" value="PH-like_dom_sf"/>
</dbReference>
<evidence type="ECO:0000313" key="2">
    <source>
        <dbReference type="EMBL" id="KIY61579.1"/>
    </source>
</evidence>
<gene>
    <name evidence="2" type="ORF">CYLTODRAFT_459746</name>
</gene>
<feature type="region of interest" description="Disordered" evidence="1">
    <location>
        <begin position="115"/>
        <end position="161"/>
    </location>
</feature>
<evidence type="ECO:0000256" key="1">
    <source>
        <dbReference type="SAM" id="MobiDB-lite"/>
    </source>
</evidence>
<accession>A0A0D7AUP8</accession>
<proteinExistence type="predicted"/>
<evidence type="ECO:0008006" key="4">
    <source>
        <dbReference type="Google" id="ProtNLM"/>
    </source>
</evidence>
<organism evidence="2 3">
    <name type="scientific">Cylindrobasidium torrendii FP15055 ss-10</name>
    <dbReference type="NCBI Taxonomy" id="1314674"/>
    <lineage>
        <taxon>Eukaryota</taxon>
        <taxon>Fungi</taxon>
        <taxon>Dikarya</taxon>
        <taxon>Basidiomycota</taxon>
        <taxon>Agaricomycotina</taxon>
        <taxon>Agaricomycetes</taxon>
        <taxon>Agaricomycetidae</taxon>
        <taxon>Agaricales</taxon>
        <taxon>Marasmiineae</taxon>
        <taxon>Physalacriaceae</taxon>
        <taxon>Cylindrobasidium</taxon>
    </lineage>
</organism>
<reference evidence="2 3" key="1">
    <citation type="journal article" date="2015" name="Fungal Genet. Biol.">
        <title>Evolution of novel wood decay mechanisms in Agaricales revealed by the genome sequences of Fistulina hepatica and Cylindrobasidium torrendii.</title>
        <authorList>
            <person name="Floudas D."/>
            <person name="Held B.W."/>
            <person name="Riley R."/>
            <person name="Nagy L.G."/>
            <person name="Koehler G."/>
            <person name="Ransdell A.S."/>
            <person name="Younus H."/>
            <person name="Chow J."/>
            <person name="Chiniquy J."/>
            <person name="Lipzen A."/>
            <person name="Tritt A."/>
            <person name="Sun H."/>
            <person name="Haridas S."/>
            <person name="LaButti K."/>
            <person name="Ohm R.A."/>
            <person name="Kues U."/>
            <person name="Blanchette R.A."/>
            <person name="Grigoriev I.V."/>
            <person name="Minto R.E."/>
            <person name="Hibbett D.S."/>
        </authorList>
    </citation>
    <scope>NUCLEOTIDE SEQUENCE [LARGE SCALE GENOMIC DNA]</scope>
    <source>
        <strain evidence="2 3">FP15055 ss-10</strain>
    </source>
</reference>
<evidence type="ECO:0000313" key="3">
    <source>
        <dbReference type="Proteomes" id="UP000054007"/>
    </source>
</evidence>
<sequence length="298" mass="32737">MPKRRAETELHKSDSLVLTADFSEFSLNSTPMVSQRSCPSDDLANTVIQENTTFLKSCWRLNRDFLVAVKARICESPQADCTPMVADYFRLLHALETEYNDKCLAVLRRHESAVHTTGSSTSVSTETSSTPSLTSSQQSPPAARRVKSIAEGPSIPSTFTTRDAPEALEDIVFDETPIVNVAHGKVFYLPHMPNSSNPAGPAWAFLGEGTLQLIPVPQFQGERTKLRLFMRNDVTQRVIMNFIVYRGFTIGAFANCVKFVGPDENGGPKSYSMRVRDSLAADAAVATVGRTLTDNNAQ</sequence>
<keyword evidence="3" id="KW-1185">Reference proteome</keyword>